<dbReference type="EMBL" id="BSYR01000025">
    <property type="protein sequence ID" value="GMI93686.1"/>
    <property type="molecule type" value="Genomic_DNA"/>
</dbReference>
<dbReference type="AlphaFoldDB" id="A0A9W7IEM0"/>
<dbReference type="Proteomes" id="UP001165190">
    <property type="component" value="Unassembled WGS sequence"/>
</dbReference>
<evidence type="ECO:0000313" key="2">
    <source>
        <dbReference type="Proteomes" id="UP001165190"/>
    </source>
</evidence>
<organism evidence="1 2">
    <name type="scientific">Hibiscus trionum</name>
    <name type="common">Flower of an hour</name>
    <dbReference type="NCBI Taxonomy" id="183268"/>
    <lineage>
        <taxon>Eukaryota</taxon>
        <taxon>Viridiplantae</taxon>
        <taxon>Streptophyta</taxon>
        <taxon>Embryophyta</taxon>
        <taxon>Tracheophyta</taxon>
        <taxon>Spermatophyta</taxon>
        <taxon>Magnoliopsida</taxon>
        <taxon>eudicotyledons</taxon>
        <taxon>Gunneridae</taxon>
        <taxon>Pentapetalae</taxon>
        <taxon>rosids</taxon>
        <taxon>malvids</taxon>
        <taxon>Malvales</taxon>
        <taxon>Malvaceae</taxon>
        <taxon>Malvoideae</taxon>
        <taxon>Hibiscus</taxon>
    </lineage>
</organism>
<evidence type="ECO:0000313" key="1">
    <source>
        <dbReference type="EMBL" id="GMI93686.1"/>
    </source>
</evidence>
<keyword evidence="2" id="KW-1185">Reference proteome</keyword>
<name>A0A9W7IEM0_HIBTR</name>
<reference evidence="1" key="1">
    <citation type="submission" date="2023-05" db="EMBL/GenBank/DDBJ databases">
        <title>Genome and transcriptome analyses reveal genes involved in the formation of fine ridges on petal epidermal cells in Hibiscus trionum.</title>
        <authorList>
            <person name="Koshimizu S."/>
            <person name="Masuda S."/>
            <person name="Ishii T."/>
            <person name="Shirasu K."/>
            <person name="Hoshino A."/>
            <person name="Arita M."/>
        </authorList>
    </citation>
    <scope>NUCLEOTIDE SEQUENCE</scope>
    <source>
        <strain evidence="1">Hamamatsu line</strain>
    </source>
</reference>
<protein>
    <submittedName>
        <fullName evidence="1">Uncharacterized protein</fullName>
    </submittedName>
</protein>
<accession>A0A9W7IEM0</accession>
<sequence>MMHVGPRAALSSPIRLNETGSRCFLDLWKWCLNAFCTASLTVLKIQADVNSSCRPTSKNPKAAGELM</sequence>
<comment type="caution">
    <text evidence="1">The sequence shown here is derived from an EMBL/GenBank/DDBJ whole genome shotgun (WGS) entry which is preliminary data.</text>
</comment>
<gene>
    <name evidence="1" type="ORF">HRI_003037900</name>
</gene>
<proteinExistence type="predicted"/>